<dbReference type="InterPro" id="IPR006184">
    <property type="entry name" value="6PGdom_BS"/>
</dbReference>
<dbReference type="GO" id="GO:0019521">
    <property type="term" value="P:D-gluconate metabolic process"/>
    <property type="evidence" value="ECO:0007669"/>
    <property type="project" value="UniProtKB-KW"/>
</dbReference>
<comment type="pathway">
    <text evidence="2 12 15">Carbohydrate degradation; pentose phosphate pathway; D-ribulose 5-phosphate from D-glucose 6-phosphate (oxidative stage): step 3/3.</text>
</comment>
<dbReference type="GO" id="GO:0006098">
    <property type="term" value="P:pentose-phosphate shunt"/>
    <property type="evidence" value="ECO:0007669"/>
    <property type="project" value="UniProtKB-UniPathway"/>
</dbReference>
<feature type="binding site" description="in other chain" evidence="14">
    <location>
        <position position="193"/>
    </location>
    <ligand>
        <name>substrate</name>
        <note>ligand shared between dimeric partners</note>
    </ligand>
</feature>
<feature type="binding site" description="in other chain" evidence="14">
    <location>
        <position position="105"/>
    </location>
    <ligand>
        <name>substrate</name>
        <note>ligand shared between dimeric partners</note>
    </ligand>
</feature>
<protein>
    <recommendedName>
        <fullName evidence="6 12">6-phosphogluconate dehydrogenase, decarboxylating</fullName>
        <ecNumber evidence="5 12">1.1.1.44</ecNumber>
    </recommendedName>
</protein>
<dbReference type="GO" id="GO:0004616">
    <property type="term" value="F:phosphogluconate dehydrogenase (decarboxylating) activity"/>
    <property type="evidence" value="ECO:0007669"/>
    <property type="project" value="UniProtKB-EC"/>
</dbReference>
<dbReference type="Pfam" id="PF00393">
    <property type="entry name" value="6PGD"/>
    <property type="match status" value="1"/>
</dbReference>
<dbReference type="NCBIfam" id="TIGR00873">
    <property type="entry name" value="gnd"/>
    <property type="match status" value="1"/>
</dbReference>
<comment type="similarity">
    <text evidence="3 12 15">Belongs to the 6-phosphogluconate dehydrogenase family.</text>
</comment>
<feature type="active site" description="Proton donor" evidence="13">
    <location>
        <position position="192"/>
    </location>
</feature>
<feature type="binding site" evidence="14">
    <location>
        <position position="454"/>
    </location>
    <ligand>
        <name>substrate</name>
        <note>ligand shared between dimeric partners</note>
    </ligand>
</feature>
<accession>A0A840U044</accession>
<feature type="binding site" description="in other chain" evidence="14">
    <location>
        <position position="263"/>
    </location>
    <ligand>
        <name>substrate</name>
        <note>ligand shared between dimeric partners</note>
    </ligand>
</feature>
<reference evidence="17 18" key="1">
    <citation type="submission" date="2020-08" db="EMBL/GenBank/DDBJ databases">
        <title>Genomic Encyclopedia of Type Strains, Phase IV (KMG-IV): sequencing the most valuable type-strain genomes for metagenomic binning, comparative biology and taxonomic classification.</title>
        <authorList>
            <person name="Goeker M."/>
        </authorList>
    </citation>
    <scope>NUCLEOTIDE SEQUENCE [LARGE SCALE GENOMIC DNA]</scope>
    <source>
        <strain evidence="17 18">DSM 105074</strain>
    </source>
</reference>
<keyword evidence="8 12" id="KW-0560">Oxidoreductase</keyword>
<proteinExistence type="inferred from homology"/>
<evidence type="ECO:0000256" key="4">
    <source>
        <dbReference type="ARBA" id="ARBA00011738"/>
    </source>
</evidence>
<dbReference type="InterPro" id="IPR006115">
    <property type="entry name" value="6PGDH_NADP-bd"/>
</dbReference>
<evidence type="ECO:0000256" key="12">
    <source>
        <dbReference type="PIRNR" id="PIRNR000109"/>
    </source>
</evidence>
<dbReference type="EC" id="1.1.1.44" evidence="5 12"/>
<feature type="active site" description="Proton acceptor" evidence="13">
    <location>
        <position position="185"/>
    </location>
</feature>
<evidence type="ECO:0000256" key="5">
    <source>
        <dbReference type="ARBA" id="ARBA00013011"/>
    </source>
</evidence>
<dbReference type="Pfam" id="PF03446">
    <property type="entry name" value="NAD_binding_2"/>
    <property type="match status" value="1"/>
</dbReference>
<feature type="binding site" evidence="14">
    <location>
        <position position="448"/>
    </location>
    <ligand>
        <name>substrate</name>
        <note>ligand shared between dimeric partners</note>
    </ligand>
</feature>
<feature type="binding site" description="in other chain" evidence="14">
    <location>
        <begin position="131"/>
        <end position="133"/>
    </location>
    <ligand>
        <name>substrate</name>
        <note>ligand shared between dimeric partners</note>
    </ligand>
</feature>
<evidence type="ECO:0000256" key="6">
    <source>
        <dbReference type="ARBA" id="ARBA00018193"/>
    </source>
</evidence>
<dbReference type="Gene3D" id="1.20.5.320">
    <property type="entry name" value="6-Phosphogluconate Dehydrogenase, domain 3"/>
    <property type="match status" value="1"/>
</dbReference>
<feature type="domain" description="6-phosphogluconate dehydrogenase C-terminal" evidence="16">
    <location>
        <begin position="181"/>
        <end position="470"/>
    </location>
</feature>
<dbReference type="SUPFAM" id="SSF51735">
    <property type="entry name" value="NAD(P)-binding Rossmann-fold domains"/>
    <property type="match status" value="1"/>
</dbReference>
<dbReference type="SUPFAM" id="SSF48179">
    <property type="entry name" value="6-phosphogluconate dehydrogenase C-terminal domain-like"/>
    <property type="match status" value="1"/>
</dbReference>
<sequence length="475" mass="52575">MATQTYDYGMVGLGTMGRNLVFNMSDHGFSVVGFDKDKAKGDALEQDATGAGEVLGADNLEVFLAALKVPRTILILVPAGPAVDAVIRDLTPHLSPEDLLIDCGNSNYRETNRRIEQLAKQNIHFMGVGISGGELGARFGPSIMPGGDPEAYERVAPLLEAIAAKVNAEPCVTYIGARSAGHYVKMVHNGIEYALMQLIAEFYHIMKEVVGMDNTALQHTFSEWNKGPLQSFLIEITADIFAQKDELTSGFLIDRILDQAHQKGTGMWTSQDAMQLHVPITTIDAAVSMRDVSSYKEERQAAEQYLKGPDLTTHANPDELPELLAEAFYFAMIITYAQGMALLHHASQSYEYNTRLDRVASIWRGGCIIRATLLEKIRAAFEEQPDLSNLLVSNTFAPELNRLQTSARLVAKTSLETGVPVPALMASLSYFDSYRRGWLPANLIQAQRDYFGAHTYERNDREGIFHTQWNPIPEE</sequence>
<dbReference type="InterPro" id="IPR008927">
    <property type="entry name" value="6-PGluconate_DH-like_C_sf"/>
</dbReference>
<evidence type="ECO:0000256" key="11">
    <source>
        <dbReference type="ARBA" id="ARBA00048640"/>
    </source>
</evidence>
<evidence type="ECO:0000256" key="8">
    <source>
        <dbReference type="ARBA" id="ARBA00023002"/>
    </source>
</evidence>
<comment type="subunit">
    <text evidence="4 12">Homodimer.</text>
</comment>
<dbReference type="PROSITE" id="PS00461">
    <property type="entry name" value="6PGD"/>
    <property type="match status" value="1"/>
</dbReference>
<dbReference type="InterPro" id="IPR036291">
    <property type="entry name" value="NAD(P)-bd_dom_sf"/>
</dbReference>
<dbReference type="SMART" id="SM01350">
    <property type="entry name" value="6PGD"/>
    <property type="match status" value="1"/>
</dbReference>
<feature type="binding site" description="in other chain" evidence="14">
    <location>
        <position position="290"/>
    </location>
    <ligand>
        <name>substrate</name>
        <note>ligand shared between dimeric partners</note>
    </ligand>
</feature>
<comment type="catalytic activity">
    <reaction evidence="11 12 15">
        <text>6-phospho-D-gluconate + NADP(+) = D-ribulose 5-phosphate + CO2 + NADPH</text>
        <dbReference type="Rhea" id="RHEA:10116"/>
        <dbReference type="ChEBI" id="CHEBI:16526"/>
        <dbReference type="ChEBI" id="CHEBI:57783"/>
        <dbReference type="ChEBI" id="CHEBI:58121"/>
        <dbReference type="ChEBI" id="CHEBI:58349"/>
        <dbReference type="ChEBI" id="CHEBI:58759"/>
        <dbReference type="EC" id="1.1.1.44"/>
    </reaction>
</comment>
<dbReference type="RefSeq" id="WP_184178500.1">
    <property type="nucleotide sequence ID" value="NZ_JACHGF010000012.1"/>
</dbReference>
<dbReference type="InterPro" id="IPR006113">
    <property type="entry name" value="6PGDH_Gnd/GntZ"/>
</dbReference>
<comment type="function">
    <text evidence="1 12">Catalyzes the oxidative decarboxylation of 6-phosphogluconate to ribulose 5-phosphate and CO(2), with concomitant reduction of NADP to NADPH.</text>
</comment>
<organism evidence="17 18">
    <name type="scientific">Rhabdobacter roseus</name>
    <dbReference type="NCBI Taxonomy" id="1655419"/>
    <lineage>
        <taxon>Bacteria</taxon>
        <taxon>Pseudomonadati</taxon>
        <taxon>Bacteroidota</taxon>
        <taxon>Cytophagia</taxon>
        <taxon>Cytophagales</taxon>
        <taxon>Cytophagaceae</taxon>
        <taxon>Rhabdobacter</taxon>
    </lineage>
</organism>
<evidence type="ECO:0000256" key="2">
    <source>
        <dbReference type="ARBA" id="ARBA00004874"/>
    </source>
</evidence>
<dbReference type="InterPro" id="IPR006114">
    <property type="entry name" value="6PGDH_C"/>
</dbReference>
<evidence type="ECO:0000256" key="10">
    <source>
        <dbReference type="ARBA" id="ARBA00023126"/>
    </source>
</evidence>
<dbReference type="NCBIfam" id="NF006765">
    <property type="entry name" value="PRK09287.1"/>
    <property type="match status" value="1"/>
</dbReference>
<dbReference type="AlphaFoldDB" id="A0A840U044"/>
<comment type="caution">
    <text evidence="17">The sequence shown here is derived from an EMBL/GenBank/DDBJ whole genome shotgun (WGS) entry which is preliminary data.</text>
</comment>
<dbReference type="GO" id="GO:0050661">
    <property type="term" value="F:NADP binding"/>
    <property type="evidence" value="ECO:0007669"/>
    <property type="project" value="InterPro"/>
</dbReference>
<dbReference type="UniPathway" id="UPA00115">
    <property type="reaction ID" value="UER00410"/>
</dbReference>
<dbReference type="PRINTS" id="PR00076">
    <property type="entry name" value="6PGDHDRGNASE"/>
</dbReference>
<name>A0A840U044_9BACT</name>
<dbReference type="InterPro" id="IPR006183">
    <property type="entry name" value="Pgluconate_DH"/>
</dbReference>
<evidence type="ECO:0000256" key="3">
    <source>
        <dbReference type="ARBA" id="ARBA00008419"/>
    </source>
</evidence>
<dbReference type="Gene3D" id="3.40.50.720">
    <property type="entry name" value="NAD(P)-binding Rossmann-like Domain"/>
    <property type="match status" value="1"/>
</dbReference>
<evidence type="ECO:0000256" key="14">
    <source>
        <dbReference type="PIRSR" id="PIRSR000109-2"/>
    </source>
</evidence>
<dbReference type="InterPro" id="IPR013328">
    <property type="entry name" value="6PGD_dom2"/>
</dbReference>
<dbReference type="Proteomes" id="UP000557307">
    <property type="component" value="Unassembled WGS sequence"/>
</dbReference>
<dbReference type="PIRSF" id="PIRSF000109">
    <property type="entry name" value="6PGD"/>
    <property type="match status" value="1"/>
</dbReference>
<evidence type="ECO:0000256" key="1">
    <source>
        <dbReference type="ARBA" id="ARBA00002526"/>
    </source>
</evidence>
<feature type="binding site" description="in other chain" evidence="14">
    <location>
        <begin position="188"/>
        <end position="189"/>
    </location>
    <ligand>
        <name>substrate</name>
        <note>ligand shared between dimeric partners</note>
    </ligand>
</feature>
<evidence type="ECO:0000313" key="18">
    <source>
        <dbReference type="Proteomes" id="UP000557307"/>
    </source>
</evidence>
<keyword evidence="18" id="KW-1185">Reference proteome</keyword>
<dbReference type="FunFam" id="1.10.1040.10:FF:000032">
    <property type="entry name" value="6-phosphogluconate dehydrogenase, decarboxylating"/>
    <property type="match status" value="1"/>
</dbReference>
<evidence type="ECO:0000256" key="15">
    <source>
        <dbReference type="RuleBase" id="RU000485"/>
    </source>
</evidence>
<gene>
    <name evidence="17" type="ORF">HNQ92_005075</name>
</gene>
<evidence type="ECO:0000256" key="9">
    <source>
        <dbReference type="ARBA" id="ARBA00023064"/>
    </source>
</evidence>
<dbReference type="FunFam" id="1.20.5.320:FF:000001">
    <property type="entry name" value="6-phosphogluconate dehydrogenase, decarboxylating"/>
    <property type="match status" value="1"/>
</dbReference>
<evidence type="ECO:0000259" key="16">
    <source>
        <dbReference type="SMART" id="SM01350"/>
    </source>
</evidence>
<dbReference type="EMBL" id="JACHGF010000012">
    <property type="protein sequence ID" value="MBB5286913.1"/>
    <property type="molecule type" value="Genomic_DNA"/>
</dbReference>
<dbReference type="PANTHER" id="PTHR11811">
    <property type="entry name" value="6-PHOSPHOGLUCONATE DEHYDROGENASE"/>
    <property type="match status" value="1"/>
</dbReference>
<evidence type="ECO:0000313" key="17">
    <source>
        <dbReference type="EMBL" id="MBB5286913.1"/>
    </source>
</evidence>
<evidence type="ECO:0000256" key="7">
    <source>
        <dbReference type="ARBA" id="ARBA00022857"/>
    </source>
</evidence>
<evidence type="ECO:0000256" key="13">
    <source>
        <dbReference type="PIRSR" id="PIRSR000109-1"/>
    </source>
</evidence>
<keyword evidence="7 12" id="KW-0521">NADP</keyword>
<dbReference type="Gene3D" id="1.10.1040.10">
    <property type="entry name" value="N-(1-d-carboxylethyl)-l-norvaline Dehydrogenase, domain 2"/>
    <property type="match status" value="1"/>
</dbReference>
<keyword evidence="10 12" id="KW-0570">Pentose shunt</keyword>
<keyword evidence="9 15" id="KW-0311">Gluconate utilization</keyword>